<accession>A0AAU7XDN5</accession>
<dbReference type="PROSITE" id="PS50893">
    <property type="entry name" value="ABC_TRANSPORTER_2"/>
    <property type="match status" value="2"/>
</dbReference>
<evidence type="ECO:0000256" key="9">
    <source>
        <dbReference type="ARBA" id="ARBA00023136"/>
    </source>
</evidence>
<evidence type="ECO:0000313" key="11">
    <source>
        <dbReference type="EMBL" id="XBY46217.1"/>
    </source>
</evidence>
<dbReference type="InterPro" id="IPR013563">
    <property type="entry name" value="Oligopep_ABC_C"/>
</dbReference>
<dbReference type="InterPro" id="IPR050388">
    <property type="entry name" value="ABC_Ni/Peptide_Import"/>
</dbReference>
<dbReference type="InterPro" id="IPR003593">
    <property type="entry name" value="AAA+_ATPase"/>
</dbReference>
<dbReference type="SMART" id="SM00382">
    <property type="entry name" value="AAA"/>
    <property type="match status" value="2"/>
</dbReference>
<dbReference type="GO" id="GO:0005886">
    <property type="term" value="C:plasma membrane"/>
    <property type="evidence" value="ECO:0007669"/>
    <property type="project" value="UniProtKB-SubCell"/>
</dbReference>
<dbReference type="PROSITE" id="PS00211">
    <property type="entry name" value="ABC_TRANSPORTER_1"/>
    <property type="match status" value="1"/>
</dbReference>
<evidence type="ECO:0000256" key="2">
    <source>
        <dbReference type="ARBA" id="ARBA00005417"/>
    </source>
</evidence>
<evidence type="ECO:0000256" key="7">
    <source>
        <dbReference type="ARBA" id="ARBA00022840"/>
    </source>
</evidence>
<name>A0AAU7XDN5_9HYPH</name>
<gene>
    <name evidence="11" type="ORF">ABS361_08340</name>
</gene>
<comment type="similarity">
    <text evidence="2">Belongs to the ABC transporter superfamily.</text>
</comment>
<evidence type="ECO:0000256" key="4">
    <source>
        <dbReference type="ARBA" id="ARBA00022475"/>
    </source>
</evidence>
<feature type="domain" description="ABC transporter" evidence="10">
    <location>
        <begin position="282"/>
        <end position="521"/>
    </location>
</feature>
<comment type="subcellular location">
    <subcellularLocation>
        <location evidence="1">Cell inner membrane</location>
        <topology evidence="1">Peripheral membrane protein</topology>
    </subcellularLocation>
</comment>
<dbReference type="InterPro" id="IPR017871">
    <property type="entry name" value="ABC_transporter-like_CS"/>
</dbReference>
<dbReference type="RefSeq" id="WP_407051314.1">
    <property type="nucleotide sequence ID" value="NZ_CP158568.1"/>
</dbReference>
<keyword evidence="8" id="KW-1278">Translocase</keyword>
<protein>
    <submittedName>
        <fullName evidence="11">ABC transporter ATP-binding protein</fullName>
    </submittedName>
</protein>
<evidence type="ECO:0000256" key="8">
    <source>
        <dbReference type="ARBA" id="ARBA00022967"/>
    </source>
</evidence>
<evidence type="ECO:0000256" key="1">
    <source>
        <dbReference type="ARBA" id="ARBA00004417"/>
    </source>
</evidence>
<keyword evidence="7 11" id="KW-0067">ATP-binding</keyword>
<dbReference type="PANTHER" id="PTHR43297:SF14">
    <property type="entry name" value="ATPASE AAA-TYPE CORE DOMAIN-CONTAINING PROTEIN"/>
    <property type="match status" value="1"/>
</dbReference>
<keyword evidence="6" id="KW-0547">Nucleotide-binding</keyword>
<dbReference type="GO" id="GO:0016887">
    <property type="term" value="F:ATP hydrolysis activity"/>
    <property type="evidence" value="ECO:0007669"/>
    <property type="project" value="InterPro"/>
</dbReference>
<dbReference type="NCBIfam" id="NF007739">
    <property type="entry name" value="PRK10419.1"/>
    <property type="match status" value="2"/>
</dbReference>
<feature type="domain" description="ABC transporter" evidence="10">
    <location>
        <begin position="14"/>
        <end position="261"/>
    </location>
</feature>
<evidence type="ECO:0000259" key="10">
    <source>
        <dbReference type="PROSITE" id="PS50893"/>
    </source>
</evidence>
<sequence>MTGTAPSSTSTDILRIEDLRVESVSGQVLVDGVSLDLKRGEVLGLIGESGAGKSTIGLSALCFARAGCRITGGRIALDGIELRGLSVDDRRSLRGRRVAYIAQSAAAAFDPNMTIMDQVCEGPLVHGLMTRVEAEKQAVELFRALDLPAPESFGARYPHQVSGGQLQRAMAAMAMACRPDVLVLDEPTTALDVTTQIEVLAELKKLIREHHTAALYITHDLAVVAQVADRIMVLRHGKTVEVGPTEKILGTPDTAYAKALVAERRAHDHVEVAPKAFFGEPILALDAVRSSYGPLTVVKDITLAVHRGETVAIVGESGSGKSSLARTVVGLLPRQAGAIRFDGEALSPALAGRTREQMRRIQFVYQLPDVALNPRQTIGEILGRPVALYFGRKRDVKARVAELLTLVGLPADFAKRRPGQLSGGQKQRVCIARALAAEPDVIICDEPTSALDPLVAEEILKLLGRLQSELDLAYLFITHDLGIVRRIAHRTLVMLKGEAVASGPTAEIFRPPWHPYTERLIASVPEMRTDWLDERLAARGDGLALAAP</sequence>
<dbReference type="CDD" id="cd03257">
    <property type="entry name" value="ABC_NikE_OppD_transporters"/>
    <property type="match status" value="2"/>
</dbReference>
<dbReference type="GO" id="GO:0015833">
    <property type="term" value="P:peptide transport"/>
    <property type="evidence" value="ECO:0007669"/>
    <property type="project" value="InterPro"/>
</dbReference>
<keyword evidence="9" id="KW-0472">Membrane</keyword>
<keyword evidence="5" id="KW-0997">Cell inner membrane</keyword>
<keyword evidence="4" id="KW-1003">Cell membrane</keyword>
<dbReference type="InterPro" id="IPR027417">
    <property type="entry name" value="P-loop_NTPase"/>
</dbReference>
<reference evidence="11" key="1">
    <citation type="submission" date="2024-06" db="EMBL/GenBank/DDBJ databases">
        <title>Methylostella associata gen. nov., sp. nov., a novel Ancalomicrobiaceae-affiliated facultatively methylotrophic bacteria that feed on methanotrophs of the genus Methylococcus.</title>
        <authorList>
            <person name="Saltykova V."/>
            <person name="Danilova O.V."/>
            <person name="Oshkin I.Y."/>
            <person name="Belova S.E."/>
            <person name="Pimenov N.V."/>
            <person name="Dedysh S.N."/>
        </authorList>
    </citation>
    <scope>NUCLEOTIDE SEQUENCE</scope>
    <source>
        <strain evidence="11">S20</strain>
    </source>
</reference>
<dbReference type="SUPFAM" id="SSF52540">
    <property type="entry name" value="P-loop containing nucleoside triphosphate hydrolases"/>
    <property type="match status" value="2"/>
</dbReference>
<organism evidence="11">
    <name type="scientific">Methyloraptor flagellatus</name>
    <dbReference type="NCBI Taxonomy" id="3162530"/>
    <lineage>
        <taxon>Bacteria</taxon>
        <taxon>Pseudomonadati</taxon>
        <taxon>Pseudomonadota</taxon>
        <taxon>Alphaproteobacteria</taxon>
        <taxon>Hyphomicrobiales</taxon>
        <taxon>Ancalomicrobiaceae</taxon>
        <taxon>Methyloraptor</taxon>
    </lineage>
</organism>
<evidence type="ECO:0000256" key="5">
    <source>
        <dbReference type="ARBA" id="ARBA00022519"/>
    </source>
</evidence>
<dbReference type="KEGG" id="mflg:ABS361_08340"/>
<dbReference type="InterPro" id="IPR003439">
    <property type="entry name" value="ABC_transporter-like_ATP-bd"/>
</dbReference>
<dbReference type="Gene3D" id="3.40.50.300">
    <property type="entry name" value="P-loop containing nucleotide triphosphate hydrolases"/>
    <property type="match status" value="2"/>
</dbReference>
<evidence type="ECO:0000256" key="3">
    <source>
        <dbReference type="ARBA" id="ARBA00022448"/>
    </source>
</evidence>
<keyword evidence="3" id="KW-0813">Transport</keyword>
<proteinExistence type="inferred from homology"/>
<dbReference type="AlphaFoldDB" id="A0AAU7XDN5"/>
<evidence type="ECO:0000256" key="6">
    <source>
        <dbReference type="ARBA" id="ARBA00022741"/>
    </source>
</evidence>
<dbReference type="PANTHER" id="PTHR43297">
    <property type="entry name" value="OLIGOPEPTIDE TRANSPORT ATP-BINDING PROTEIN APPD"/>
    <property type="match status" value="1"/>
</dbReference>
<dbReference type="Pfam" id="PF08352">
    <property type="entry name" value="oligo_HPY"/>
    <property type="match status" value="1"/>
</dbReference>
<dbReference type="FunFam" id="3.40.50.300:FF:002585">
    <property type="entry name" value="Glutathione import ATP-binding protein GsiA"/>
    <property type="match status" value="1"/>
</dbReference>
<dbReference type="GO" id="GO:0005524">
    <property type="term" value="F:ATP binding"/>
    <property type="evidence" value="ECO:0007669"/>
    <property type="project" value="UniProtKB-KW"/>
</dbReference>
<dbReference type="EMBL" id="CP158568">
    <property type="protein sequence ID" value="XBY46217.1"/>
    <property type="molecule type" value="Genomic_DNA"/>
</dbReference>
<dbReference type="Pfam" id="PF00005">
    <property type="entry name" value="ABC_tran"/>
    <property type="match status" value="2"/>
</dbReference>